<keyword evidence="1" id="KW-0472">Membrane</keyword>
<name>A0AAN7IG22_QUERU</name>
<organism evidence="2 3">
    <name type="scientific">Quercus rubra</name>
    <name type="common">Northern red oak</name>
    <name type="synonym">Quercus borealis</name>
    <dbReference type="NCBI Taxonomy" id="3512"/>
    <lineage>
        <taxon>Eukaryota</taxon>
        <taxon>Viridiplantae</taxon>
        <taxon>Streptophyta</taxon>
        <taxon>Embryophyta</taxon>
        <taxon>Tracheophyta</taxon>
        <taxon>Spermatophyta</taxon>
        <taxon>Magnoliopsida</taxon>
        <taxon>eudicotyledons</taxon>
        <taxon>Gunneridae</taxon>
        <taxon>Pentapetalae</taxon>
        <taxon>rosids</taxon>
        <taxon>fabids</taxon>
        <taxon>Fagales</taxon>
        <taxon>Fagaceae</taxon>
        <taxon>Quercus</taxon>
    </lineage>
</organism>
<gene>
    <name evidence="2" type="ORF">RGQ29_004190</name>
</gene>
<protein>
    <recommendedName>
        <fullName evidence="4">Bacterial Ig-like domain-containing protein</fullName>
    </recommendedName>
</protein>
<proteinExistence type="predicted"/>
<evidence type="ECO:0000313" key="2">
    <source>
        <dbReference type="EMBL" id="KAK4568688.1"/>
    </source>
</evidence>
<feature type="transmembrane region" description="Helical" evidence="1">
    <location>
        <begin position="523"/>
        <end position="544"/>
    </location>
</feature>
<dbReference type="PANTHER" id="PTHR34677:SF1">
    <property type="entry name" value="TRANSMEMBRANE PROTEIN"/>
    <property type="match status" value="1"/>
</dbReference>
<feature type="transmembrane region" description="Helical" evidence="1">
    <location>
        <begin position="824"/>
        <end position="848"/>
    </location>
</feature>
<evidence type="ECO:0000313" key="3">
    <source>
        <dbReference type="Proteomes" id="UP001324115"/>
    </source>
</evidence>
<sequence length="913" mass="102443">MELQIMALCDDSELTVKFLKIPHAFSNLNSTVFVFKVHVGGNGACTNCNITCKVHTVPPTANITASTDFTNALNVSINISFSEPCTGGGFLWVYGAGQVIRTSLKILQPNLQYSVLVGLSSTAQSGRVILVMDKNFCTDSAGNKFERNKNSTFTLHFDRRSINFTTHVPERQLQLLEPVLNSPEGIRRSLKLEILSFQMSKLPHLVASKTNPENSRFEFKVAACLSDTAVVTVSVDSNSIISRHRILVSPVEPITFLYDPWRPNVTLITLPSESPRPAIMLRTSSHIRTREHNITMLIKFGKPYSICQCIYKVVIKADQDIVSISVPENVTGDVTGNKNLPSNVLQVRHYSVPKITRVILGLVTTSIVVTFILAGIIKVSIASIHSIGEFSSPFSSLSHPGSNLFRIACHHQVFALSRWLAVRLPVEYYEFARGLQWSIPYFSLPWETGHIPYTVTTNLSHPANTQYSYMSKIPYSGIFPGEQLKPKSFNRAGLPLAAMEYESFIELSKYFVSCRWRDFCRNMFWLAIIGGSFIQLHALLLVILKLRKRNSEMQRGYGVLTFPRFEIFLVNLALPCICEASASLIRGGTALGIAVGALLLGAVSFLLLALLLFLSIGITFEKLLQYKEVHQEGRGFHWYQEIVRVFLVSGKRGQWTWKNQQNSNYLTILRPLFEDFRGPQMSNLSQISGGSSHIQGAVHETEDEAPFIQKLFGKFRICYTLLESVIPKLCGKLRIYYTLLEFVRRVLLGIMAGAYMENSSSTILSIIFISITCFQLFFLVLEKPFIKKNIQLVEIMSISSEACISVICFVLSETELPAKDGTIVGVLMLMVFLEGFLPQMMNELCALYKQIKLLDTAENRFLTGLKIVSFGLALLFISQEFLLSGCRARWSGFWGMHYWESGSPTLNTSSDYK</sequence>
<dbReference type="Proteomes" id="UP001324115">
    <property type="component" value="Unassembled WGS sequence"/>
</dbReference>
<feature type="transmembrane region" description="Helical" evidence="1">
    <location>
        <begin position="762"/>
        <end position="781"/>
    </location>
</feature>
<dbReference type="PANTHER" id="PTHR34677">
    <property type="match status" value="1"/>
</dbReference>
<keyword evidence="3" id="KW-1185">Reference proteome</keyword>
<accession>A0AAN7IG22</accession>
<evidence type="ECO:0008006" key="4">
    <source>
        <dbReference type="Google" id="ProtNLM"/>
    </source>
</evidence>
<reference evidence="2 3" key="1">
    <citation type="journal article" date="2023" name="G3 (Bethesda)">
        <title>A haplotype-resolved chromosome-scale genome for Quercus rubra L. provides insights into the genetics of adaptive traits for red oak species.</title>
        <authorList>
            <person name="Kapoor B."/>
            <person name="Jenkins J."/>
            <person name="Schmutz J."/>
            <person name="Zhebentyayeva T."/>
            <person name="Kuelheim C."/>
            <person name="Coggeshall M."/>
            <person name="Heim C."/>
            <person name="Lasky J.R."/>
            <person name="Leites L."/>
            <person name="Islam-Faridi N."/>
            <person name="Romero-Severson J."/>
            <person name="DeLeo V.L."/>
            <person name="Lucas S.M."/>
            <person name="Lazic D."/>
            <person name="Gailing O."/>
            <person name="Carlson J."/>
            <person name="Staton M."/>
        </authorList>
    </citation>
    <scope>NUCLEOTIDE SEQUENCE [LARGE SCALE GENOMIC DNA]</scope>
    <source>
        <strain evidence="2">Pseudo-F2</strain>
    </source>
</reference>
<comment type="caution">
    <text evidence="2">The sequence shown here is derived from an EMBL/GenBank/DDBJ whole genome shotgun (WGS) entry which is preliminary data.</text>
</comment>
<dbReference type="AlphaFoldDB" id="A0AAN7IG22"/>
<feature type="transmembrane region" description="Helical" evidence="1">
    <location>
        <begin position="358"/>
        <end position="377"/>
    </location>
</feature>
<keyword evidence="1" id="KW-1133">Transmembrane helix</keyword>
<keyword evidence="1" id="KW-0812">Transmembrane</keyword>
<feature type="transmembrane region" description="Helical" evidence="1">
    <location>
        <begin position="591"/>
        <end position="614"/>
    </location>
</feature>
<dbReference type="EMBL" id="JAXUIC010000010">
    <property type="protein sequence ID" value="KAK4568688.1"/>
    <property type="molecule type" value="Genomic_DNA"/>
</dbReference>
<feature type="transmembrane region" description="Helical" evidence="1">
    <location>
        <begin position="860"/>
        <end position="877"/>
    </location>
</feature>
<evidence type="ECO:0000256" key="1">
    <source>
        <dbReference type="SAM" id="Phobius"/>
    </source>
</evidence>